<accession>A0A2U3L0S7</accession>
<reference evidence="2" key="1">
    <citation type="submission" date="2018-02" db="EMBL/GenBank/DDBJ databases">
        <authorList>
            <person name="Hausmann B."/>
        </authorList>
    </citation>
    <scope>NUCLEOTIDE SEQUENCE [LARGE SCALE GENOMIC DNA]</scope>
    <source>
        <strain evidence="2">Peat soil MAG SbA1</strain>
    </source>
</reference>
<dbReference type="NCBIfam" id="TIGR01409">
    <property type="entry name" value="TAT_signal_seq"/>
    <property type="match status" value="1"/>
</dbReference>
<evidence type="ECO:0000313" key="2">
    <source>
        <dbReference type="Proteomes" id="UP000238701"/>
    </source>
</evidence>
<dbReference type="InterPro" id="IPR006311">
    <property type="entry name" value="TAT_signal"/>
</dbReference>
<gene>
    <name evidence="1" type="primary">ytaP</name>
    <name evidence="1" type="ORF">SBA1_60027</name>
</gene>
<organism evidence="1 2">
    <name type="scientific">Candidatus Sulfotelmatobacter kueseliae</name>
    <dbReference type="NCBI Taxonomy" id="2042962"/>
    <lineage>
        <taxon>Bacteria</taxon>
        <taxon>Pseudomonadati</taxon>
        <taxon>Acidobacteriota</taxon>
        <taxon>Terriglobia</taxon>
        <taxon>Terriglobales</taxon>
        <taxon>Candidatus Korobacteraceae</taxon>
        <taxon>Candidatus Sulfotelmatobacter</taxon>
    </lineage>
</organism>
<dbReference type="InterPro" id="IPR029058">
    <property type="entry name" value="AB_hydrolase_fold"/>
</dbReference>
<dbReference type="PANTHER" id="PTHR47381:SF3">
    <property type="entry name" value="ALPHA_BETA-HYDROLASES SUPERFAMILY PROTEIN"/>
    <property type="match status" value="1"/>
</dbReference>
<keyword evidence="1" id="KW-0378">Hydrolase</keyword>
<dbReference type="EMBL" id="OMOD01000155">
    <property type="protein sequence ID" value="SPF45473.1"/>
    <property type="molecule type" value="Genomic_DNA"/>
</dbReference>
<dbReference type="InterPro" id="IPR025890">
    <property type="entry name" value="Abhydrolase_bac"/>
</dbReference>
<dbReference type="InterPro" id="IPR019546">
    <property type="entry name" value="TAT_signal_bac_arc"/>
</dbReference>
<dbReference type="Gene3D" id="3.40.50.1820">
    <property type="entry name" value="alpha/beta hydrolase"/>
    <property type="match status" value="1"/>
</dbReference>
<dbReference type="PANTHER" id="PTHR47381">
    <property type="entry name" value="ALPHA/BETA-HYDROLASES SUPERFAMILY PROTEIN"/>
    <property type="match status" value="1"/>
</dbReference>
<protein>
    <submittedName>
        <fullName evidence="1">Putative hydrolase YtaP</fullName>
        <ecNumber evidence="1">3.-.-.-</ecNumber>
    </submittedName>
</protein>
<dbReference type="EC" id="3.-.-.-" evidence="1"/>
<dbReference type="Pfam" id="PF12715">
    <property type="entry name" value="Abhydrolase_7"/>
    <property type="match status" value="1"/>
</dbReference>
<dbReference type="SUPFAM" id="SSF53474">
    <property type="entry name" value="alpha/beta-Hydrolases"/>
    <property type="match status" value="1"/>
</dbReference>
<evidence type="ECO:0000313" key="1">
    <source>
        <dbReference type="EMBL" id="SPF45473.1"/>
    </source>
</evidence>
<proteinExistence type="predicted"/>
<dbReference type="AlphaFoldDB" id="A0A2U3L0S7"/>
<dbReference type="GO" id="GO:0016787">
    <property type="term" value="F:hydrolase activity"/>
    <property type="evidence" value="ECO:0007669"/>
    <property type="project" value="UniProtKB-KW"/>
</dbReference>
<name>A0A2U3L0S7_9BACT</name>
<dbReference type="PROSITE" id="PS51318">
    <property type="entry name" value="TAT"/>
    <property type="match status" value="1"/>
</dbReference>
<sequence>MTPLTLFSNRREFLRNSAAAVASGAFAAGSFAAEQSSPQASPGFIERQIQRRRELWGLLGDLPWRHRSGPAKLVKTEKHDGYTLERLVLDLNGEEPVPALLLIPDKRQTPAPGLLYIHWHGGMYGLGKEQLLKGVDSQPAYAPVCAEKGLVTLAIDSWCFGERQHASDGHMGEEDAFKLMLWKGQVLFGMMMFDEFRALDYLASRPEVDPQRLGAFGMSMGATKAWWLAALDPRVSVCMDVCCLTDFDALIKARALHEHGIYYYVPSLLKHFQTAQINELIVPRPHLSVNGRRDPLTPPAGVEKIRDYLLPLYRQQGQERDCRIELFECGHVELPEMRKIILEWTDRYLVQKSPAS</sequence>
<dbReference type="Proteomes" id="UP000238701">
    <property type="component" value="Unassembled WGS sequence"/>
</dbReference>